<dbReference type="InterPro" id="IPR002347">
    <property type="entry name" value="SDR_fam"/>
</dbReference>
<evidence type="ECO:0000313" key="4">
    <source>
        <dbReference type="Proteomes" id="UP000533641"/>
    </source>
</evidence>
<comment type="caution">
    <text evidence="3">The sequence shown here is derived from an EMBL/GenBank/DDBJ whole genome shotgun (WGS) entry which is preliminary data.</text>
</comment>
<gene>
    <name evidence="3" type="ORF">GGE12_000968</name>
</gene>
<sequence>MTGKSDELGHSIVRTIPLNRLGQPEDVASVVAFLASSEGAWVNGQVLRVNGGMI</sequence>
<evidence type="ECO:0000313" key="3">
    <source>
        <dbReference type="EMBL" id="MBB4273214.1"/>
    </source>
</evidence>
<accession>A0A7W6WD38</accession>
<dbReference type="PANTHER" id="PTHR48107:SF7">
    <property type="entry name" value="RE15974P"/>
    <property type="match status" value="1"/>
</dbReference>
<comment type="similarity">
    <text evidence="1">Belongs to the short-chain dehydrogenases/reductases (SDR) family.</text>
</comment>
<protein>
    <submittedName>
        <fullName evidence="3">3-oxoacyl-[acyl-carrier protein] reductase</fullName>
        <ecNumber evidence="3">1.1.1.100</ecNumber>
    </submittedName>
</protein>
<name>A0A7W6WD38_9HYPH</name>
<dbReference type="Gene3D" id="3.40.50.720">
    <property type="entry name" value="NAD(P)-binding Rossmann-like Domain"/>
    <property type="match status" value="1"/>
</dbReference>
<evidence type="ECO:0000256" key="1">
    <source>
        <dbReference type="ARBA" id="ARBA00006484"/>
    </source>
</evidence>
<dbReference type="GO" id="GO:0004316">
    <property type="term" value="F:3-oxoacyl-[acyl-carrier-protein] reductase (NADPH) activity"/>
    <property type="evidence" value="ECO:0007669"/>
    <property type="project" value="UniProtKB-EC"/>
</dbReference>
<dbReference type="InterPro" id="IPR036291">
    <property type="entry name" value="NAD(P)-bd_dom_sf"/>
</dbReference>
<dbReference type="EMBL" id="JACIGM010000002">
    <property type="protein sequence ID" value="MBB4273214.1"/>
    <property type="molecule type" value="Genomic_DNA"/>
</dbReference>
<dbReference type="SUPFAM" id="SSF51735">
    <property type="entry name" value="NAD(P)-binding Rossmann-fold domains"/>
    <property type="match status" value="1"/>
</dbReference>
<dbReference type="EC" id="1.1.1.100" evidence="3"/>
<evidence type="ECO:0000256" key="2">
    <source>
        <dbReference type="ARBA" id="ARBA00023002"/>
    </source>
</evidence>
<organism evidence="3 4">
    <name type="scientific">Rhizobium mongolense</name>
    <dbReference type="NCBI Taxonomy" id="57676"/>
    <lineage>
        <taxon>Bacteria</taxon>
        <taxon>Pseudomonadati</taxon>
        <taxon>Pseudomonadota</taxon>
        <taxon>Alphaproteobacteria</taxon>
        <taxon>Hyphomicrobiales</taxon>
        <taxon>Rhizobiaceae</taxon>
        <taxon>Rhizobium/Agrobacterium group</taxon>
        <taxon>Rhizobium</taxon>
    </lineage>
</organism>
<keyword evidence="2 3" id="KW-0560">Oxidoreductase</keyword>
<dbReference type="AlphaFoldDB" id="A0A7W6WD38"/>
<dbReference type="Proteomes" id="UP000533641">
    <property type="component" value="Unassembled WGS sequence"/>
</dbReference>
<dbReference type="Pfam" id="PF13561">
    <property type="entry name" value="adh_short_C2"/>
    <property type="match status" value="1"/>
</dbReference>
<proteinExistence type="inferred from homology"/>
<dbReference type="PANTHER" id="PTHR48107">
    <property type="entry name" value="NADPH-DEPENDENT ALDEHYDE REDUCTASE-LIKE PROTEIN, CHLOROPLASTIC-RELATED"/>
    <property type="match status" value="1"/>
</dbReference>
<reference evidence="3 4" key="1">
    <citation type="submission" date="2020-08" db="EMBL/GenBank/DDBJ databases">
        <title>Genomic Encyclopedia of Type Strains, Phase IV (KMG-V): Genome sequencing to study the core and pangenomes of soil and plant-associated prokaryotes.</title>
        <authorList>
            <person name="Whitman W."/>
        </authorList>
    </citation>
    <scope>NUCLEOTIDE SEQUENCE [LARGE SCALE GENOMIC DNA]</scope>
    <source>
        <strain evidence="3 4">SEMIA 402</strain>
    </source>
</reference>